<sequence length="138" mass="15625">MNATLCINTDTALDICPPVTATDDRYATQPMGIVLPKPLPINEEALHASFDEALSERIMAEHSHLSDLTLRTVQSRPLYKTEPLIQAQTGPQTEPLSYLFENSSPRQRWQQWIIFFGLALMFVLIGFDIMGLLVLHMR</sequence>
<accession>A0A5A5T569</accession>
<gene>
    <name evidence="2" type="ORF">KDI_00850</name>
</gene>
<dbReference type="RefSeq" id="WP_149399181.1">
    <property type="nucleotide sequence ID" value="NZ_BIXY01000001.1"/>
</dbReference>
<name>A0A5A5T569_9CHLR</name>
<evidence type="ECO:0000313" key="2">
    <source>
        <dbReference type="EMBL" id="GCF06521.1"/>
    </source>
</evidence>
<evidence type="ECO:0000256" key="1">
    <source>
        <dbReference type="SAM" id="Phobius"/>
    </source>
</evidence>
<keyword evidence="3" id="KW-1185">Reference proteome</keyword>
<reference evidence="2 3" key="1">
    <citation type="submission" date="2019-01" db="EMBL/GenBank/DDBJ databases">
        <title>Draft genome sequence of Dictyobacter sp. Uno17.</title>
        <authorList>
            <person name="Wang C.M."/>
            <person name="Zheng Y."/>
            <person name="Sakai Y."/>
            <person name="Abe K."/>
            <person name="Yokota A."/>
            <person name="Yabe S."/>
        </authorList>
    </citation>
    <scope>NUCLEOTIDE SEQUENCE [LARGE SCALE GENOMIC DNA]</scope>
    <source>
        <strain evidence="2 3">Uno17</strain>
    </source>
</reference>
<evidence type="ECO:0000313" key="3">
    <source>
        <dbReference type="Proteomes" id="UP000322530"/>
    </source>
</evidence>
<dbReference type="OrthoDB" id="163950at2"/>
<dbReference type="Proteomes" id="UP000322530">
    <property type="component" value="Unassembled WGS sequence"/>
</dbReference>
<organism evidence="2 3">
    <name type="scientific">Dictyobacter arantiisoli</name>
    <dbReference type="NCBI Taxonomy" id="2014874"/>
    <lineage>
        <taxon>Bacteria</taxon>
        <taxon>Bacillati</taxon>
        <taxon>Chloroflexota</taxon>
        <taxon>Ktedonobacteria</taxon>
        <taxon>Ktedonobacterales</taxon>
        <taxon>Dictyobacteraceae</taxon>
        <taxon>Dictyobacter</taxon>
    </lineage>
</organism>
<keyword evidence="1" id="KW-0472">Membrane</keyword>
<protein>
    <submittedName>
        <fullName evidence="2">Uncharacterized protein</fullName>
    </submittedName>
</protein>
<proteinExistence type="predicted"/>
<keyword evidence="1" id="KW-1133">Transmembrane helix</keyword>
<keyword evidence="1" id="KW-0812">Transmembrane</keyword>
<dbReference type="EMBL" id="BIXY01000001">
    <property type="protein sequence ID" value="GCF06521.1"/>
    <property type="molecule type" value="Genomic_DNA"/>
</dbReference>
<comment type="caution">
    <text evidence="2">The sequence shown here is derived from an EMBL/GenBank/DDBJ whole genome shotgun (WGS) entry which is preliminary data.</text>
</comment>
<dbReference type="AlphaFoldDB" id="A0A5A5T569"/>
<feature type="transmembrane region" description="Helical" evidence="1">
    <location>
        <begin position="112"/>
        <end position="135"/>
    </location>
</feature>